<keyword evidence="2" id="KW-1185">Reference proteome</keyword>
<dbReference type="Pfam" id="PF19674">
    <property type="entry name" value="DUF6177"/>
    <property type="match status" value="1"/>
</dbReference>
<accession>A0ABW2CM56</accession>
<reference evidence="2" key="1">
    <citation type="journal article" date="2019" name="Int. J. Syst. Evol. Microbiol.">
        <title>The Global Catalogue of Microorganisms (GCM) 10K type strain sequencing project: providing services to taxonomists for standard genome sequencing and annotation.</title>
        <authorList>
            <consortium name="The Broad Institute Genomics Platform"/>
            <consortium name="The Broad Institute Genome Sequencing Center for Infectious Disease"/>
            <person name="Wu L."/>
            <person name="Ma J."/>
        </authorList>
    </citation>
    <scope>NUCLEOTIDE SEQUENCE [LARGE SCALE GENOMIC DNA]</scope>
    <source>
        <strain evidence="2">JCM 3369</strain>
    </source>
</reference>
<organism evidence="1 2">
    <name type="scientific">Actinomadura yumaensis</name>
    <dbReference type="NCBI Taxonomy" id="111807"/>
    <lineage>
        <taxon>Bacteria</taxon>
        <taxon>Bacillati</taxon>
        <taxon>Actinomycetota</taxon>
        <taxon>Actinomycetes</taxon>
        <taxon>Streptosporangiales</taxon>
        <taxon>Thermomonosporaceae</taxon>
        <taxon>Actinomadura</taxon>
    </lineage>
</organism>
<name>A0ABW2CM56_9ACTN</name>
<proteinExistence type="predicted"/>
<evidence type="ECO:0000313" key="1">
    <source>
        <dbReference type="EMBL" id="MFC6882887.1"/>
    </source>
</evidence>
<comment type="caution">
    <text evidence="1">The sequence shown here is derived from an EMBL/GenBank/DDBJ whole genome shotgun (WGS) entry which is preliminary data.</text>
</comment>
<dbReference type="InterPro" id="IPR046175">
    <property type="entry name" value="DUF6177"/>
</dbReference>
<sequence>MPYGHGNVPTAGGADALTDRAMVVLLERPVVSLSADLVEMLAECERSGRALQIVTPPGSRVTQPVRAAANGTRAHWIVADDEDYYEGTSGRPMRWDGGAFSLVPDATDYAPGFVARPRAPAGVHLSMTFQARHTPDAVLGRQAAELLHLLTGRTLIGWGPSEPLEHPWDPRTLTSFVHNKIQRHGLERLIAIGAGERPAIATLEFFPLAPPAKGIAEVTVLTVGYTPDDPPPVSHIPWLTDMLTTEHPVTALLAQLSPGPADLTSEPRWTGASAPIGMAAAGSYDGPPGFTRQRLGPDHAPVTWFHLGDGESPEYWKRHQTLLHHLRTT</sequence>
<evidence type="ECO:0000313" key="2">
    <source>
        <dbReference type="Proteomes" id="UP001596380"/>
    </source>
</evidence>
<dbReference type="Proteomes" id="UP001596380">
    <property type="component" value="Unassembled WGS sequence"/>
</dbReference>
<dbReference type="RefSeq" id="WP_160820346.1">
    <property type="nucleotide sequence ID" value="NZ_JBHSXE010000001.1"/>
</dbReference>
<dbReference type="EMBL" id="JBHSXS010000015">
    <property type="protein sequence ID" value="MFC6882887.1"/>
    <property type="molecule type" value="Genomic_DNA"/>
</dbReference>
<protein>
    <submittedName>
        <fullName evidence="1">DUF6177 family protein</fullName>
    </submittedName>
</protein>
<gene>
    <name evidence="1" type="ORF">ACFQKB_24245</name>
</gene>